<keyword evidence="2" id="KW-1133">Transmembrane helix</keyword>
<evidence type="ECO:0000313" key="4">
    <source>
        <dbReference type="WBParaSite" id="HCON_00154175-00001"/>
    </source>
</evidence>
<reference evidence="4" key="1">
    <citation type="submission" date="2020-12" db="UniProtKB">
        <authorList>
            <consortium name="WormBaseParasite"/>
        </authorList>
    </citation>
    <scope>IDENTIFICATION</scope>
    <source>
        <strain evidence="4">MHco3</strain>
    </source>
</reference>
<organism evidence="3 4">
    <name type="scientific">Haemonchus contortus</name>
    <name type="common">Barber pole worm</name>
    <dbReference type="NCBI Taxonomy" id="6289"/>
    <lineage>
        <taxon>Eukaryota</taxon>
        <taxon>Metazoa</taxon>
        <taxon>Ecdysozoa</taxon>
        <taxon>Nematoda</taxon>
        <taxon>Chromadorea</taxon>
        <taxon>Rhabditida</taxon>
        <taxon>Rhabditina</taxon>
        <taxon>Rhabditomorpha</taxon>
        <taxon>Strongyloidea</taxon>
        <taxon>Trichostrongylidae</taxon>
        <taxon>Haemonchus</taxon>
    </lineage>
</organism>
<feature type="transmembrane region" description="Helical" evidence="2">
    <location>
        <begin position="86"/>
        <end position="108"/>
    </location>
</feature>
<keyword evidence="3" id="KW-1185">Reference proteome</keyword>
<dbReference type="AlphaFoldDB" id="A0A7I4YXI9"/>
<dbReference type="WBParaSite" id="HCON_00154175-00001">
    <property type="protein sequence ID" value="HCON_00154175-00001"/>
    <property type="gene ID" value="HCON_00154175"/>
</dbReference>
<dbReference type="Proteomes" id="UP000025227">
    <property type="component" value="Unplaced"/>
</dbReference>
<feature type="region of interest" description="Disordered" evidence="1">
    <location>
        <begin position="465"/>
        <end position="485"/>
    </location>
</feature>
<feature type="region of interest" description="Disordered" evidence="1">
    <location>
        <begin position="1"/>
        <end position="53"/>
    </location>
</feature>
<proteinExistence type="predicted"/>
<name>A0A7I4YXI9_HAECO</name>
<evidence type="ECO:0000256" key="1">
    <source>
        <dbReference type="SAM" id="MobiDB-lite"/>
    </source>
</evidence>
<sequence length="682" mass="77455">MSKEGGRSYPSKNSAGGRYPYPVKSSAEGQYPLRRGEDGAAKSYPGKRVYPTSRSSEGVRYASIRRKSSAVVDERQWTLKTKLRPFLRAALFINIMILLCLVFFWMFYAVGKKSQHLEFKIRKTPHTIAFDNVAVVTNSDNCNEVARVFLSQGLSMFAMAFSMQLCLMAYELHRSGLGGSSAYVHLDASSGECTTLSTFDATVRQYMKALGSQLKTLKEQSHSSNHTGNHKGWGADDCFEFRFGKPLENVVDVAREIVTLRSLFKKIPGEEREPTIRLIKLYVFRVLTKSSSLRVVEEANKDELELLSVTRFANNKTGIRQLLEEALVAELDWKFLYTMMRRRLKPRCRYETEKEEEIHGPDDFGIDWEDIESHEEKRKLDWNDSICISKDMGVGIPKGVVHHGNIILQNGSYFNSLWTNTLMILHYMENFYYNIVTENLTKYYEQLRVSLTKYYEQLRVSEASPEAQASGGGATSQARERRGNRWSRVGNKQWASNMFVIVNRTSQSAFAYTGTLGSQFGSGAVSDLGPLNDFKEFTRRALFFSRYEFATHRLFPMISMKENKIKFAYSNIGGSALFSRALPRLFYVMTLGGLSVPLEKILVSPMAFPRLSDDSAEWQGTIYKGMIFLDGIDFLLNIPVIQQQRLDRSQPDESVAIEIRGNRVFATHADASKDISFIPAGI</sequence>
<keyword evidence="2" id="KW-0472">Membrane</keyword>
<keyword evidence="2" id="KW-0812">Transmembrane</keyword>
<evidence type="ECO:0000256" key="2">
    <source>
        <dbReference type="SAM" id="Phobius"/>
    </source>
</evidence>
<protein>
    <submittedName>
        <fullName evidence="4">Transmembrane protein</fullName>
    </submittedName>
</protein>
<accession>A0A7I4YXI9</accession>
<evidence type="ECO:0000313" key="3">
    <source>
        <dbReference type="Proteomes" id="UP000025227"/>
    </source>
</evidence>
<dbReference type="OrthoDB" id="5870827at2759"/>